<accession>A0AA91PDC5</accession>
<evidence type="ECO:0000313" key="4">
    <source>
        <dbReference type="EMBL" id="OSC33112.1"/>
    </source>
</evidence>
<evidence type="ECO:0000313" key="5">
    <source>
        <dbReference type="Proteomes" id="UP000193577"/>
    </source>
</evidence>
<dbReference type="Pfam" id="PF11611">
    <property type="entry name" value="DUF4352"/>
    <property type="match status" value="1"/>
</dbReference>
<feature type="region of interest" description="Disordered" evidence="2">
    <location>
        <begin position="1"/>
        <end position="31"/>
    </location>
</feature>
<protein>
    <recommendedName>
        <fullName evidence="3">DUF4352 domain-containing protein</fullName>
    </recommendedName>
</protein>
<evidence type="ECO:0000256" key="2">
    <source>
        <dbReference type="SAM" id="MobiDB-lite"/>
    </source>
</evidence>
<gene>
    <name evidence="4" type="ORF">B8W67_12540</name>
</gene>
<keyword evidence="1" id="KW-0732">Signal</keyword>
<feature type="domain" description="DUF4352" evidence="3">
    <location>
        <begin position="44"/>
        <end position="151"/>
    </location>
</feature>
<dbReference type="Proteomes" id="UP000193577">
    <property type="component" value="Unassembled WGS sequence"/>
</dbReference>
<dbReference type="AlphaFoldDB" id="A0AA91PDC5"/>
<dbReference type="InterPro" id="IPR029051">
    <property type="entry name" value="DUF4352"/>
</dbReference>
<evidence type="ECO:0000256" key="1">
    <source>
        <dbReference type="ARBA" id="ARBA00022729"/>
    </source>
</evidence>
<keyword evidence="5" id="KW-1185">Reference proteome</keyword>
<proteinExistence type="predicted"/>
<organism evidence="4 5">
    <name type="scientific">Mycolicibacillus koreensis</name>
    <dbReference type="NCBI Taxonomy" id="1069220"/>
    <lineage>
        <taxon>Bacteria</taxon>
        <taxon>Bacillati</taxon>
        <taxon>Actinomycetota</taxon>
        <taxon>Actinomycetes</taxon>
        <taxon>Mycobacteriales</taxon>
        <taxon>Mycobacteriaceae</taxon>
        <taxon>Mycolicibacillus</taxon>
    </lineage>
</organism>
<dbReference type="Gene3D" id="2.60.40.1240">
    <property type="match status" value="1"/>
</dbReference>
<name>A0AA91PDC5_9MYCO</name>
<reference evidence="4 5" key="1">
    <citation type="submission" date="2017-04" db="EMBL/GenBank/DDBJ databases">
        <title>The new phylogeny of genus Mycobacterium.</title>
        <authorList>
            <person name="Tortoli E."/>
            <person name="Trovato A."/>
            <person name="Cirillo D.M."/>
        </authorList>
    </citation>
    <scope>NUCLEOTIDE SEQUENCE [LARGE SCALE GENOMIC DNA]</scope>
    <source>
        <strain evidence="4 5">KCTC 19819</strain>
    </source>
</reference>
<dbReference type="InterPro" id="IPR029050">
    <property type="entry name" value="Immunoprotect_excell_Ig-like"/>
</dbReference>
<dbReference type="EMBL" id="NCXO01000027">
    <property type="protein sequence ID" value="OSC33112.1"/>
    <property type="molecule type" value="Genomic_DNA"/>
</dbReference>
<comment type="caution">
    <text evidence="4">The sequence shown here is derived from an EMBL/GenBank/DDBJ whole genome shotgun (WGS) entry which is preliminary data.</text>
</comment>
<evidence type="ECO:0000259" key="3">
    <source>
        <dbReference type="Pfam" id="PF11611"/>
    </source>
</evidence>
<sequence>MLTGCNQESAAEKKPDVFVPSLPTPPPRPPAYLGDTLELDRIGDSRVAVTVRDVINPATVPNGREPDKTYIAVELSIKNIGRLTITGDANNNVSVVGTDEQTYPSSLATVSNCTNFLYGQFVLAPQSATTGCVAFALPTGVSPTQVRYSPSSGISIDVGVWTL</sequence>